<evidence type="ECO:0000256" key="3">
    <source>
        <dbReference type="ARBA" id="ARBA00023235"/>
    </source>
</evidence>
<accession>A0A7X0JVE1</accession>
<dbReference type="InterPro" id="IPR051053">
    <property type="entry name" value="ECH/Chromodomain_protein"/>
</dbReference>
<keyword evidence="5" id="KW-1185">Reference proteome</keyword>
<dbReference type="Gene3D" id="3.90.226.10">
    <property type="entry name" value="2-enoyl-CoA Hydratase, Chain A, domain 1"/>
    <property type="match status" value="1"/>
</dbReference>
<evidence type="ECO:0000256" key="2">
    <source>
        <dbReference type="ARBA" id="ARBA00023140"/>
    </source>
</evidence>
<sequence length="256" mass="28282">MTDDIQIKLEGRSLHIVMDRPKRKNALTMAMYTAMADAISDAAENDEIRNIVLRGEADCFTSGNDLEDFMKNPPQGNDSPVATFMRNLYNFPKPVLAAVDGDAVGIGTTMLLHCDLVYVADSARLQMPFVKLGLVPEYASSYILPRICGHVKASELLLFGEPFDAQTAKECGLVNEVVSSDQLLSLVREKAEKLAKQPPAAVRGTKQLLRGPRRQEGADVMDEEMVLFGKGLQGKEFMEAVTAFFEKREPDFSSFN</sequence>
<dbReference type="EMBL" id="JACHHT010000002">
    <property type="protein sequence ID" value="MBB6522443.1"/>
    <property type="molecule type" value="Genomic_DNA"/>
</dbReference>
<dbReference type="InterPro" id="IPR029045">
    <property type="entry name" value="ClpP/crotonase-like_dom_sf"/>
</dbReference>
<proteinExistence type="predicted"/>
<dbReference type="AlphaFoldDB" id="A0A7X0JVE1"/>
<dbReference type="PANTHER" id="PTHR43684:SF1">
    <property type="entry name" value="ENOYL-COA DELTA ISOMERASE 2"/>
    <property type="match status" value="1"/>
</dbReference>
<dbReference type="SUPFAM" id="SSF52096">
    <property type="entry name" value="ClpP/crotonase"/>
    <property type="match status" value="1"/>
</dbReference>
<comment type="subcellular location">
    <subcellularLocation>
        <location evidence="1">Peroxisome</location>
    </subcellularLocation>
</comment>
<dbReference type="Proteomes" id="UP000528457">
    <property type="component" value="Unassembled WGS sequence"/>
</dbReference>
<gene>
    <name evidence="4" type="ORF">HNR48_002728</name>
</gene>
<evidence type="ECO:0000313" key="5">
    <source>
        <dbReference type="Proteomes" id="UP000528457"/>
    </source>
</evidence>
<protein>
    <submittedName>
        <fullName evidence="4">Enoyl-CoA hydratase/carnithine racemase</fullName>
    </submittedName>
</protein>
<comment type="caution">
    <text evidence="4">The sequence shown here is derived from an EMBL/GenBank/DDBJ whole genome shotgun (WGS) entry which is preliminary data.</text>
</comment>
<keyword evidence="3" id="KW-0413">Isomerase</keyword>
<evidence type="ECO:0000313" key="4">
    <source>
        <dbReference type="EMBL" id="MBB6522443.1"/>
    </source>
</evidence>
<organism evidence="4 5">
    <name type="scientific">Pseudoteredinibacter isoporae</name>
    <dbReference type="NCBI Taxonomy" id="570281"/>
    <lineage>
        <taxon>Bacteria</taxon>
        <taxon>Pseudomonadati</taxon>
        <taxon>Pseudomonadota</taxon>
        <taxon>Gammaproteobacteria</taxon>
        <taxon>Cellvibrionales</taxon>
        <taxon>Cellvibrionaceae</taxon>
        <taxon>Pseudoteredinibacter</taxon>
    </lineage>
</organism>
<dbReference type="PANTHER" id="PTHR43684">
    <property type="match status" value="1"/>
</dbReference>
<dbReference type="InterPro" id="IPR001753">
    <property type="entry name" value="Enoyl-CoA_hydra/iso"/>
</dbReference>
<dbReference type="CDD" id="cd06558">
    <property type="entry name" value="crotonase-like"/>
    <property type="match status" value="1"/>
</dbReference>
<dbReference type="GO" id="GO:0004165">
    <property type="term" value="F:delta(3)-delta(2)-enoyl-CoA isomerase activity"/>
    <property type="evidence" value="ECO:0007669"/>
    <property type="project" value="UniProtKB-ARBA"/>
</dbReference>
<name>A0A7X0JVE1_9GAMM</name>
<keyword evidence="2" id="KW-0576">Peroxisome</keyword>
<reference evidence="4 5" key="1">
    <citation type="submission" date="2020-08" db="EMBL/GenBank/DDBJ databases">
        <title>Genomic Encyclopedia of Type Strains, Phase IV (KMG-IV): sequencing the most valuable type-strain genomes for metagenomic binning, comparative biology and taxonomic classification.</title>
        <authorList>
            <person name="Goeker M."/>
        </authorList>
    </citation>
    <scope>NUCLEOTIDE SEQUENCE [LARGE SCALE GENOMIC DNA]</scope>
    <source>
        <strain evidence="4 5">DSM 22368</strain>
    </source>
</reference>
<evidence type="ECO:0000256" key="1">
    <source>
        <dbReference type="ARBA" id="ARBA00004275"/>
    </source>
</evidence>
<dbReference type="InParanoid" id="A0A7X0JVE1"/>
<dbReference type="Pfam" id="PF00378">
    <property type="entry name" value="ECH_1"/>
    <property type="match status" value="1"/>
</dbReference>
<dbReference type="RefSeq" id="WP_166845881.1">
    <property type="nucleotide sequence ID" value="NZ_JAAONY010000002.1"/>
</dbReference>